<dbReference type="GO" id="GO:0016747">
    <property type="term" value="F:acyltransferase activity, transferring groups other than amino-acyl groups"/>
    <property type="evidence" value="ECO:0007669"/>
    <property type="project" value="InterPro"/>
</dbReference>
<name>A0AA39R3F7_9LECA</name>
<comment type="similarity">
    <text evidence="1">Belongs to the AB hydrolase superfamily. MetX family.</text>
</comment>
<dbReference type="InterPro" id="IPR029058">
    <property type="entry name" value="AB_hydrolase_fold"/>
</dbReference>
<evidence type="ECO:0000313" key="3">
    <source>
        <dbReference type="EMBL" id="KAK0513099.1"/>
    </source>
</evidence>
<reference evidence="3" key="1">
    <citation type="submission" date="2023-03" db="EMBL/GenBank/DDBJ databases">
        <title>Complete genome of Cladonia borealis.</title>
        <authorList>
            <person name="Park H."/>
        </authorList>
    </citation>
    <scope>NUCLEOTIDE SEQUENCE</scope>
    <source>
        <strain evidence="3">ANT050790</strain>
    </source>
</reference>
<comment type="caution">
    <text evidence="3">The sequence shown here is derived from an EMBL/GenBank/DDBJ whole genome shotgun (WGS) entry which is preliminary data.</text>
</comment>
<proteinExistence type="inferred from homology"/>
<sequence>MSRLPSNPTGIEYYEIPSFTFTNGITTPIKVAYRSFNPTARKTVCIPTCYGGRIDNTLTFTDNNGAFSSHHVIVVAMLGNGESSSPSNTPNFPQTLDYRDCINAQYQLLTQHLGLSELDVVCGFSMGGQQAYYWACMYPNFVKNAIVICGSGKTSGHNYAFLEGPKTALLNSIDYMDGAYKTKGIKPLRGLRAFSRAYCAWLTSSAWYREREWEKSLGFKSIEDYITNNENTGFIDWDAEDVLILARMWQAGDIGTMREDGDYKKALESIQARMLVMPSRTDQYFAWEDGEEEVKHLRKGELAVIETVWGHVAGGGGNEADTKWMNGRIGEFLASG</sequence>
<dbReference type="Gene3D" id="3.40.50.1820">
    <property type="entry name" value="alpha/beta hydrolase"/>
    <property type="match status" value="1"/>
</dbReference>
<dbReference type="EMBL" id="JAFEKC020000008">
    <property type="protein sequence ID" value="KAK0513099.1"/>
    <property type="molecule type" value="Genomic_DNA"/>
</dbReference>
<organism evidence="3 4">
    <name type="scientific">Cladonia borealis</name>
    <dbReference type="NCBI Taxonomy" id="184061"/>
    <lineage>
        <taxon>Eukaryota</taxon>
        <taxon>Fungi</taxon>
        <taxon>Dikarya</taxon>
        <taxon>Ascomycota</taxon>
        <taxon>Pezizomycotina</taxon>
        <taxon>Lecanoromycetes</taxon>
        <taxon>OSLEUM clade</taxon>
        <taxon>Lecanoromycetidae</taxon>
        <taxon>Lecanorales</taxon>
        <taxon>Lecanorineae</taxon>
        <taxon>Cladoniaceae</taxon>
        <taxon>Cladonia</taxon>
    </lineage>
</organism>
<dbReference type="PANTHER" id="PTHR32268:SF15">
    <property type="entry name" value="HOMOSERINE ACETYLTRANSFERASE FAMILY PROTEIN (AFU_ORTHOLOGUE AFUA_1G15350)"/>
    <property type="match status" value="1"/>
</dbReference>
<dbReference type="InterPro" id="IPR000073">
    <property type="entry name" value="AB_hydrolase_1"/>
</dbReference>
<evidence type="ECO:0000259" key="2">
    <source>
        <dbReference type="Pfam" id="PF00561"/>
    </source>
</evidence>
<gene>
    <name evidence="3" type="ORF">JMJ35_004085</name>
</gene>
<dbReference type="Pfam" id="PF00561">
    <property type="entry name" value="Abhydrolase_1"/>
    <property type="match status" value="1"/>
</dbReference>
<dbReference type="InterPro" id="IPR008220">
    <property type="entry name" value="HAT_MetX-like"/>
</dbReference>
<protein>
    <recommendedName>
        <fullName evidence="2">AB hydrolase-1 domain-containing protein</fullName>
    </recommendedName>
</protein>
<keyword evidence="4" id="KW-1185">Reference proteome</keyword>
<accession>A0AA39R3F7</accession>
<dbReference type="PANTHER" id="PTHR32268">
    <property type="entry name" value="HOMOSERINE O-ACETYLTRANSFERASE"/>
    <property type="match status" value="1"/>
</dbReference>
<evidence type="ECO:0000313" key="4">
    <source>
        <dbReference type="Proteomes" id="UP001166286"/>
    </source>
</evidence>
<dbReference type="Proteomes" id="UP001166286">
    <property type="component" value="Unassembled WGS sequence"/>
</dbReference>
<feature type="domain" description="AB hydrolase-1" evidence="2">
    <location>
        <begin position="67"/>
        <end position="158"/>
    </location>
</feature>
<evidence type="ECO:0000256" key="1">
    <source>
        <dbReference type="ARBA" id="ARBA00006886"/>
    </source>
</evidence>
<dbReference type="SUPFAM" id="SSF53474">
    <property type="entry name" value="alpha/beta-Hydrolases"/>
    <property type="match status" value="1"/>
</dbReference>
<dbReference type="AlphaFoldDB" id="A0AA39R3F7"/>